<dbReference type="SUPFAM" id="SSF53448">
    <property type="entry name" value="Nucleotide-diphospho-sugar transferases"/>
    <property type="match status" value="1"/>
</dbReference>
<feature type="transmembrane region" description="Helical" evidence="8">
    <location>
        <begin position="264"/>
        <end position="286"/>
    </location>
</feature>
<accession>K9PCK5</accession>
<dbReference type="AlphaFoldDB" id="K9PCK5"/>
<dbReference type="InterPro" id="IPR029044">
    <property type="entry name" value="Nucleotide-diphossugar_trans"/>
</dbReference>
<evidence type="ECO:0000313" key="11">
    <source>
        <dbReference type="Proteomes" id="UP000010388"/>
    </source>
</evidence>
<keyword evidence="7 8" id="KW-0472">Membrane</keyword>
<sequence length="329" mass="36853">MSTSPCIAFSLIIPIYRSESTIETLVSRLESLDYPQPWQVIFVDDGSPDDSYSVLRRRLSHSPLAALVVRHTRNYGEHQAVLTGYRHAQGEYFINLDDDLQNPPEEALRMLEHARLQELDVVYGNYIVKKHNLFRNAGSGFANLTARLLLDLPDSYYLSSFRCVSRLIGEHIAVNSSPYVYIDGLLSQSTNRIGSLDVRHDPREAGSSGYNLRRLIRLWLVILTSFSLMPLRFATLVGLGAAALGGLSLLYILITAIFGTVEVVGWASVISSILFFGGIQCLLLGVMGEYVGRVYLTVYGKPQAHIRSIEWCGCIQPPQDRQQDWVART</sequence>
<name>K9PCK5_CYAGP</name>
<dbReference type="InterPro" id="IPR050256">
    <property type="entry name" value="Glycosyltransferase_2"/>
</dbReference>
<dbReference type="EMBL" id="CP003495">
    <property type="protein sequence ID" value="AFY30304.1"/>
    <property type="molecule type" value="Genomic_DNA"/>
</dbReference>
<evidence type="ECO:0000256" key="2">
    <source>
        <dbReference type="ARBA" id="ARBA00022676"/>
    </source>
</evidence>
<dbReference type="KEGG" id="cgc:Cyagr_3225"/>
<dbReference type="Pfam" id="PF00535">
    <property type="entry name" value="Glycos_transf_2"/>
    <property type="match status" value="1"/>
</dbReference>
<dbReference type="PANTHER" id="PTHR48090">
    <property type="entry name" value="UNDECAPRENYL-PHOSPHATE 4-DEOXY-4-FORMAMIDO-L-ARABINOSE TRANSFERASE-RELATED"/>
    <property type="match status" value="1"/>
</dbReference>
<dbReference type="eggNOG" id="COG1216">
    <property type="taxonomic scope" value="Bacteria"/>
</dbReference>
<dbReference type="STRING" id="292564.Cyagr_3225"/>
<keyword evidence="4 8" id="KW-0812">Transmembrane</keyword>
<dbReference type="HOGENOM" id="CLU_033536_0_0_3"/>
<dbReference type="Gene3D" id="3.90.550.10">
    <property type="entry name" value="Spore Coat Polysaccharide Biosynthesis Protein SpsA, Chain A"/>
    <property type="match status" value="1"/>
</dbReference>
<dbReference type="Proteomes" id="UP000010388">
    <property type="component" value="Chromosome"/>
</dbReference>
<dbReference type="GO" id="GO:0099621">
    <property type="term" value="F:undecaprenyl-phosphate 4-deoxy-4-formamido-L-arabinose transferase activity"/>
    <property type="evidence" value="ECO:0007669"/>
    <property type="project" value="TreeGrafter"/>
</dbReference>
<dbReference type="InterPro" id="IPR001173">
    <property type="entry name" value="Glyco_trans_2-like"/>
</dbReference>
<evidence type="ECO:0000313" key="10">
    <source>
        <dbReference type="EMBL" id="AFY30304.1"/>
    </source>
</evidence>
<evidence type="ECO:0000256" key="1">
    <source>
        <dbReference type="ARBA" id="ARBA00022475"/>
    </source>
</evidence>
<evidence type="ECO:0000259" key="9">
    <source>
        <dbReference type="Pfam" id="PF00535"/>
    </source>
</evidence>
<evidence type="ECO:0000256" key="3">
    <source>
        <dbReference type="ARBA" id="ARBA00022679"/>
    </source>
</evidence>
<keyword evidence="1" id="KW-1003">Cell membrane</keyword>
<dbReference type="PANTHER" id="PTHR48090:SF3">
    <property type="entry name" value="UNDECAPRENYL-PHOSPHATE 4-DEOXY-4-FORMAMIDO-L-ARABINOSE TRANSFERASE"/>
    <property type="match status" value="1"/>
</dbReference>
<evidence type="ECO:0000256" key="4">
    <source>
        <dbReference type="ARBA" id="ARBA00022692"/>
    </source>
</evidence>
<feature type="domain" description="Glycosyltransferase 2-like" evidence="9">
    <location>
        <begin position="10"/>
        <end position="137"/>
    </location>
</feature>
<dbReference type="RefSeq" id="WP_015110737.1">
    <property type="nucleotide sequence ID" value="NC_019675.1"/>
</dbReference>
<keyword evidence="5" id="KW-0448">Lipopolysaccharide biosynthesis</keyword>
<organism evidence="10 11">
    <name type="scientific">Cyanobium gracile (strain ATCC 27147 / PCC 6307)</name>
    <dbReference type="NCBI Taxonomy" id="292564"/>
    <lineage>
        <taxon>Bacteria</taxon>
        <taxon>Bacillati</taxon>
        <taxon>Cyanobacteriota</taxon>
        <taxon>Cyanophyceae</taxon>
        <taxon>Synechococcales</taxon>
        <taxon>Prochlorococcaceae</taxon>
        <taxon>Cyanobium</taxon>
    </lineage>
</organism>
<proteinExistence type="predicted"/>
<evidence type="ECO:0000256" key="5">
    <source>
        <dbReference type="ARBA" id="ARBA00022985"/>
    </source>
</evidence>
<dbReference type="GO" id="GO:0005886">
    <property type="term" value="C:plasma membrane"/>
    <property type="evidence" value="ECO:0007669"/>
    <property type="project" value="TreeGrafter"/>
</dbReference>
<gene>
    <name evidence="10" type="ordered locus">Cyagr_3225</name>
</gene>
<dbReference type="GO" id="GO:0009103">
    <property type="term" value="P:lipopolysaccharide biosynthetic process"/>
    <property type="evidence" value="ECO:0007669"/>
    <property type="project" value="UniProtKB-KW"/>
</dbReference>
<feature type="transmembrane region" description="Helical" evidence="8">
    <location>
        <begin position="233"/>
        <end position="258"/>
    </location>
</feature>
<dbReference type="OrthoDB" id="9807778at2"/>
<reference evidence="11" key="1">
    <citation type="journal article" date="2013" name="Proc. Natl. Acad. Sci. U.S.A.">
        <title>Improving the coverage of the cyanobacterial phylum using diversity-driven genome sequencing.</title>
        <authorList>
            <person name="Shih P.M."/>
            <person name="Wu D."/>
            <person name="Latifi A."/>
            <person name="Axen S.D."/>
            <person name="Fewer D.P."/>
            <person name="Talla E."/>
            <person name="Calteau A."/>
            <person name="Cai F."/>
            <person name="Tandeau de Marsac N."/>
            <person name="Rippka R."/>
            <person name="Herdman M."/>
            <person name="Sivonen K."/>
            <person name="Coursin T."/>
            <person name="Laurent T."/>
            <person name="Goodwin L."/>
            <person name="Nolan M."/>
            <person name="Davenport K.W."/>
            <person name="Han C.S."/>
            <person name="Rubin E.M."/>
            <person name="Eisen J.A."/>
            <person name="Woyke T."/>
            <person name="Gugger M."/>
            <person name="Kerfeld C.A."/>
        </authorList>
    </citation>
    <scope>NUCLEOTIDE SEQUENCE [LARGE SCALE GENOMIC DNA]</scope>
    <source>
        <strain evidence="11">ATCC 27147 / PCC 6307</strain>
    </source>
</reference>
<keyword evidence="6 8" id="KW-1133">Transmembrane helix</keyword>
<keyword evidence="2" id="KW-0328">Glycosyltransferase</keyword>
<evidence type="ECO:0000256" key="8">
    <source>
        <dbReference type="SAM" id="Phobius"/>
    </source>
</evidence>
<keyword evidence="3 10" id="KW-0808">Transferase</keyword>
<evidence type="ECO:0000256" key="6">
    <source>
        <dbReference type="ARBA" id="ARBA00022989"/>
    </source>
</evidence>
<protein>
    <submittedName>
        <fullName evidence="10">Glycosyl transferase</fullName>
    </submittedName>
</protein>
<evidence type="ECO:0000256" key="7">
    <source>
        <dbReference type="ARBA" id="ARBA00023136"/>
    </source>
</evidence>